<protein>
    <submittedName>
        <fullName evidence="1">Uncharacterized protein</fullName>
    </submittedName>
</protein>
<evidence type="ECO:0000313" key="1">
    <source>
        <dbReference type="EMBL" id="MDL2408620.1"/>
    </source>
</evidence>
<keyword evidence="2" id="KW-1185">Reference proteome</keyword>
<dbReference type="EMBL" id="JARFYN010000036">
    <property type="protein sequence ID" value="MDL2408620.1"/>
    <property type="molecule type" value="Genomic_DNA"/>
</dbReference>
<accession>A0ABT7KKU9</accession>
<reference evidence="1" key="1">
    <citation type="submission" date="2023-06" db="EMBL/GenBank/DDBJ databases">
        <title>Phylogenetic Diversity of Rhizobium strains.</title>
        <authorList>
            <person name="Moura F.T."/>
            <person name="Helene L.C.F."/>
            <person name="Hungria M."/>
        </authorList>
    </citation>
    <scope>NUCLEOTIDE SEQUENCE</scope>
    <source>
        <strain evidence="1">CCGE524</strain>
    </source>
</reference>
<evidence type="ECO:0000313" key="2">
    <source>
        <dbReference type="Proteomes" id="UP001172630"/>
    </source>
</evidence>
<dbReference type="Proteomes" id="UP001172630">
    <property type="component" value="Unassembled WGS sequence"/>
</dbReference>
<name>A0ABT7KKU9_9HYPH</name>
<organism evidence="1 2">
    <name type="scientific">Rhizobium calliandrae</name>
    <dbReference type="NCBI Taxonomy" id="1312182"/>
    <lineage>
        <taxon>Bacteria</taxon>
        <taxon>Pseudomonadati</taxon>
        <taxon>Pseudomonadota</taxon>
        <taxon>Alphaproteobacteria</taxon>
        <taxon>Hyphomicrobiales</taxon>
        <taxon>Rhizobiaceae</taxon>
        <taxon>Rhizobium/Agrobacterium group</taxon>
        <taxon>Rhizobium</taxon>
    </lineage>
</organism>
<proteinExistence type="predicted"/>
<sequence length="60" mass="6802">MPRLIDRPSSDFWSDTIVMMPQDLRSPMRNLLTDRLPPAGNLQAAQLFVDHPISILVARS</sequence>
<comment type="caution">
    <text evidence="1">The sequence shown here is derived from an EMBL/GenBank/DDBJ whole genome shotgun (WGS) entry which is preliminary data.</text>
</comment>
<gene>
    <name evidence="1" type="ORF">PY650_23825</name>
</gene>